<keyword evidence="2 6" id="KW-0812">Transmembrane</keyword>
<dbReference type="EMBL" id="JABZFV010000162">
    <property type="protein sequence ID" value="MBF0935220.1"/>
    <property type="molecule type" value="Genomic_DNA"/>
</dbReference>
<feature type="transmembrane region" description="Helical" evidence="6">
    <location>
        <begin position="197"/>
        <end position="217"/>
    </location>
</feature>
<comment type="caution">
    <text evidence="7">The sequence shown here is derived from an EMBL/GenBank/DDBJ whole genome shotgun (WGS) entry which is preliminary data.</text>
</comment>
<evidence type="ECO:0000256" key="5">
    <source>
        <dbReference type="ARBA" id="ARBA00023136"/>
    </source>
</evidence>
<dbReference type="RefSeq" id="WP_023390829.1">
    <property type="nucleotide sequence ID" value="NZ_CAJPUI010000001.1"/>
</dbReference>
<feature type="transmembrane region" description="Helical" evidence="6">
    <location>
        <begin position="49"/>
        <end position="67"/>
    </location>
</feature>
<evidence type="ECO:0000256" key="6">
    <source>
        <dbReference type="SAM" id="Phobius"/>
    </source>
</evidence>
<keyword evidence="4 6" id="KW-1133">Transmembrane helix</keyword>
<feature type="transmembrane region" description="Helical" evidence="6">
    <location>
        <begin position="294"/>
        <end position="312"/>
    </location>
</feature>
<sequence length="398" mass="44529">MRTVRRLNNHSESRIDYGIILNVMILAIIGLASLYATTVMIENKSILPTLYHALWYCIGAIAILVAIQFDSEQYWKLSTIFYGVGLVLLIAVLFFHDRGLAADTGARSWFRLGPISFQPSEIFKIAYIVFMARIITEHNNEYTNRSIKTDWLLLGKILLFAAPALFLIQRQNDLGTNLVLLAITAGMVLMSGISWKILLPITLIVTIVGGTLIYLAAFQRDFLLSTGLVRPYQIARIDSWFRPFDDTRGDAYQLAQSIKAIGSGQLSGKGFGISQVPVPVRESDFIFTTIGENFGFIGAGVLLFVYFMLIYQMVQTCFETKNEFYTYIATGVITMIMFHILENIGMNIGLLPITGIPLPFVSQGGSALLGNMIGIGLILSMRYHHRSYMFSSQNDSEF</sequence>
<comment type="subcellular location">
    <subcellularLocation>
        <location evidence="1">Membrane</location>
        <topology evidence="1">Multi-pass membrane protein</topology>
    </subcellularLocation>
</comment>
<dbReference type="GO" id="GO:0008360">
    <property type="term" value="P:regulation of cell shape"/>
    <property type="evidence" value="ECO:0007669"/>
    <property type="project" value="UniProtKB-KW"/>
</dbReference>
<feature type="transmembrane region" description="Helical" evidence="6">
    <location>
        <begin position="174"/>
        <end position="190"/>
    </location>
</feature>
<evidence type="ECO:0000256" key="1">
    <source>
        <dbReference type="ARBA" id="ARBA00004141"/>
    </source>
</evidence>
<feature type="transmembrane region" description="Helical" evidence="6">
    <location>
        <begin position="20"/>
        <end position="37"/>
    </location>
</feature>
<dbReference type="GO" id="GO:0032153">
    <property type="term" value="C:cell division site"/>
    <property type="evidence" value="ECO:0007669"/>
    <property type="project" value="TreeGrafter"/>
</dbReference>
<dbReference type="PANTHER" id="PTHR30474">
    <property type="entry name" value="CELL CYCLE PROTEIN"/>
    <property type="match status" value="1"/>
</dbReference>
<name>A0A929MV54_ABIDE</name>
<protein>
    <submittedName>
        <fullName evidence="7">Rod shape-determining protein RodA</fullName>
    </submittedName>
</protein>
<organism evidence="7 8">
    <name type="scientific">Abiotrophia defectiva</name>
    <name type="common">Streptococcus defectivus</name>
    <dbReference type="NCBI Taxonomy" id="46125"/>
    <lineage>
        <taxon>Bacteria</taxon>
        <taxon>Bacillati</taxon>
        <taxon>Bacillota</taxon>
        <taxon>Bacilli</taxon>
        <taxon>Lactobacillales</taxon>
        <taxon>Aerococcaceae</taxon>
        <taxon>Abiotrophia</taxon>
    </lineage>
</organism>
<dbReference type="Proteomes" id="UP000757900">
    <property type="component" value="Unassembled WGS sequence"/>
</dbReference>
<dbReference type="AlphaFoldDB" id="A0A929MV54"/>
<evidence type="ECO:0000256" key="4">
    <source>
        <dbReference type="ARBA" id="ARBA00022989"/>
    </source>
</evidence>
<feature type="transmembrane region" description="Helical" evidence="6">
    <location>
        <begin position="108"/>
        <end position="130"/>
    </location>
</feature>
<accession>A0A929MV54</accession>
<dbReference type="InterPro" id="IPR018365">
    <property type="entry name" value="Cell_cycle_FtsW-rel_CS"/>
</dbReference>
<gene>
    <name evidence="7" type="ORF">HXK00_06210</name>
</gene>
<feature type="transmembrane region" description="Helical" evidence="6">
    <location>
        <begin position="151"/>
        <end position="168"/>
    </location>
</feature>
<dbReference type="PANTHER" id="PTHR30474:SF1">
    <property type="entry name" value="PEPTIDOGLYCAN GLYCOSYLTRANSFERASE MRDB"/>
    <property type="match status" value="1"/>
</dbReference>
<keyword evidence="3" id="KW-0133">Cell shape</keyword>
<dbReference type="GO" id="GO:0005886">
    <property type="term" value="C:plasma membrane"/>
    <property type="evidence" value="ECO:0007669"/>
    <property type="project" value="TreeGrafter"/>
</dbReference>
<dbReference type="InterPro" id="IPR001182">
    <property type="entry name" value="FtsW/RodA"/>
</dbReference>
<proteinExistence type="predicted"/>
<dbReference type="GO" id="GO:0051301">
    <property type="term" value="P:cell division"/>
    <property type="evidence" value="ECO:0007669"/>
    <property type="project" value="InterPro"/>
</dbReference>
<evidence type="ECO:0000256" key="2">
    <source>
        <dbReference type="ARBA" id="ARBA00022692"/>
    </source>
</evidence>
<evidence type="ECO:0000313" key="8">
    <source>
        <dbReference type="Proteomes" id="UP000757900"/>
    </source>
</evidence>
<evidence type="ECO:0000313" key="7">
    <source>
        <dbReference type="EMBL" id="MBF0935220.1"/>
    </source>
</evidence>
<keyword evidence="5 6" id="KW-0472">Membrane</keyword>
<dbReference type="Pfam" id="PF01098">
    <property type="entry name" value="FTSW_RODA_SPOVE"/>
    <property type="match status" value="1"/>
</dbReference>
<feature type="transmembrane region" description="Helical" evidence="6">
    <location>
        <begin position="361"/>
        <end position="379"/>
    </location>
</feature>
<feature type="transmembrane region" description="Helical" evidence="6">
    <location>
        <begin position="324"/>
        <end position="341"/>
    </location>
</feature>
<reference evidence="7" key="1">
    <citation type="submission" date="2020-04" db="EMBL/GenBank/DDBJ databases">
        <title>Deep metagenomics examines the oral microbiome during advanced dental caries in children, revealing novel taxa and co-occurrences with host molecules.</title>
        <authorList>
            <person name="Baker J.L."/>
            <person name="Morton J.T."/>
            <person name="Dinis M."/>
            <person name="Alvarez R."/>
            <person name="Tran N.C."/>
            <person name="Knight R."/>
            <person name="Edlund A."/>
        </authorList>
    </citation>
    <scope>NUCLEOTIDE SEQUENCE</scope>
    <source>
        <strain evidence="7">JCVI_23_bin.16</strain>
    </source>
</reference>
<dbReference type="PROSITE" id="PS00428">
    <property type="entry name" value="FTSW_RODA_SPOVE"/>
    <property type="match status" value="1"/>
</dbReference>
<feature type="transmembrane region" description="Helical" evidence="6">
    <location>
        <begin position="79"/>
        <end position="96"/>
    </location>
</feature>
<dbReference type="GO" id="GO:0015648">
    <property type="term" value="F:lipid-linked peptidoglycan transporter activity"/>
    <property type="evidence" value="ECO:0007669"/>
    <property type="project" value="TreeGrafter"/>
</dbReference>
<dbReference type="GeneID" id="84816335"/>
<evidence type="ECO:0000256" key="3">
    <source>
        <dbReference type="ARBA" id="ARBA00022960"/>
    </source>
</evidence>